<dbReference type="Pfam" id="PF00300">
    <property type="entry name" value="His_Phos_1"/>
    <property type="match status" value="1"/>
</dbReference>
<evidence type="ECO:0000313" key="2">
    <source>
        <dbReference type="Proteomes" id="UP000316905"/>
    </source>
</evidence>
<dbReference type="AlphaFoldDB" id="A0A562Q1G9"/>
<dbReference type="Gene3D" id="3.40.50.1240">
    <property type="entry name" value="Phosphoglycerate mutase-like"/>
    <property type="match status" value="1"/>
</dbReference>
<protein>
    <submittedName>
        <fullName evidence="1">Histidine phosphatase superfamily protein (Branch 1)</fullName>
    </submittedName>
</protein>
<comment type="caution">
    <text evidence="1">The sequence shown here is derived from an EMBL/GenBank/DDBJ whole genome shotgun (WGS) entry which is preliminary data.</text>
</comment>
<sequence length="78" mass="8960">MDISKNVESFKEAQQRSIQAVDKLVSLSEEASGTVLLLGHGIMNRLIAKQLKRRGWEQNVKQGSDYWSYAIFEKQNYV</sequence>
<proteinExistence type="predicted"/>
<name>A0A562Q1G9_9PSED</name>
<accession>A0A562Q1G9</accession>
<dbReference type="InterPro" id="IPR013078">
    <property type="entry name" value="His_Pase_superF_clade-1"/>
</dbReference>
<keyword evidence="2" id="KW-1185">Reference proteome</keyword>
<dbReference type="EMBL" id="VLKY01000015">
    <property type="protein sequence ID" value="TWI50507.1"/>
    <property type="molecule type" value="Genomic_DNA"/>
</dbReference>
<dbReference type="Proteomes" id="UP000316905">
    <property type="component" value="Unassembled WGS sequence"/>
</dbReference>
<evidence type="ECO:0000313" key="1">
    <source>
        <dbReference type="EMBL" id="TWI50507.1"/>
    </source>
</evidence>
<reference evidence="1 2" key="1">
    <citation type="journal article" date="2015" name="Stand. Genomic Sci.">
        <title>Genomic Encyclopedia of Bacterial and Archaeal Type Strains, Phase III: the genomes of soil and plant-associated and newly described type strains.</title>
        <authorList>
            <person name="Whitman W.B."/>
            <person name="Woyke T."/>
            <person name="Klenk H.P."/>
            <person name="Zhou Y."/>
            <person name="Lilburn T.G."/>
            <person name="Beck B.J."/>
            <person name="De Vos P."/>
            <person name="Vandamme P."/>
            <person name="Eisen J.A."/>
            <person name="Garrity G."/>
            <person name="Hugenholtz P."/>
            <person name="Kyrpides N.C."/>
        </authorList>
    </citation>
    <scope>NUCLEOTIDE SEQUENCE [LARGE SCALE GENOMIC DNA]</scope>
    <source>
        <strain evidence="1 2">CGMCC 1.6858</strain>
    </source>
</reference>
<gene>
    <name evidence="1" type="ORF">IQ22_03901</name>
</gene>
<dbReference type="RefSeq" id="WP_342212460.1">
    <property type="nucleotide sequence ID" value="NZ_VLKY01000015.1"/>
</dbReference>
<dbReference type="SUPFAM" id="SSF53254">
    <property type="entry name" value="Phosphoglycerate mutase-like"/>
    <property type="match status" value="1"/>
</dbReference>
<organism evidence="1 2">
    <name type="scientific">Pseudomonas duriflava</name>
    <dbReference type="NCBI Taxonomy" id="459528"/>
    <lineage>
        <taxon>Bacteria</taxon>
        <taxon>Pseudomonadati</taxon>
        <taxon>Pseudomonadota</taxon>
        <taxon>Gammaproteobacteria</taxon>
        <taxon>Pseudomonadales</taxon>
        <taxon>Pseudomonadaceae</taxon>
        <taxon>Pseudomonas</taxon>
    </lineage>
</organism>
<dbReference type="InterPro" id="IPR029033">
    <property type="entry name" value="His_PPase_superfam"/>
</dbReference>